<sequence length="205" mass="23174">MEYKQRKANLIADNRKKEYDYAPTPDTEIDNVGMNMNNTKEQIQVTMECPNKEEYQATMGSSPDTNNTEVEMIDPTENDLVTPRNADVRVLDTKDKLVAQHNNSEESTTLIYMQGNEDLRDKLNTLSFTNLAARSNEHVEPHTLETANKATQPGDTEWLHSEGFTPVVNKKLAASKKNKKIEKSRLQEAESRPSQYKKGKGGNPS</sequence>
<feature type="non-terminal residue" evidence="2">
    <location>
        <position position="205"/>
    </location>
</feature>
<comment type="caution">
    <text evidence="2">The sequence shown here is derived from an EMBL/GenBank/DDBJ whole genome shotgun (WGS) entry which is preliminary data.</text>
</comment>
<evidence type="ECO:0000313" key="3">
    <source>
        <dbReference type="Proteomes" id="UP000789901"/>
    </source>
</evidence>
<reference evidence="2 3" key="1">
    <citation type="submission" date="2021-06" db="EMBL/GenBank/DDBJ databases">
        <authorList>
            <person name="Kallberg Y."/>
            <person name="Tangrot J."/>
            <person name="Rosling A."/>
        </authorList>
    </citation>
    <scope>NUCLEOTIDE SEQUENCE [LARGE SCALE GENOMIC DNA]</scope>
    <source>
        <strain evidence="2 3">120-4 pot B 10/14</strain>
    </source>
</reference>
<evidence type="ECO:0000256" key="1">
    <source>
        <dbReference type="SAM" id="MobiDB-lite"/>
    </source>
</evidence>
<feature type="region of interest" description="Disordered" evidence="1">
    <location>
        <begin position="169"/>
        <end position="205"/>
    </location>
</feature>
<name>A0ABN7V382_GIGMA</name>
<feature type="compositionally biased region" description="Basic and acidic residues" evidence="1">
    <location>
        <begin position="181"/>
        <end position="191"/>
    </location>
</feature>
<keyword evidence="3" id="KW-1185">Reference proteome</keyword>
<organism evidence="2 3">
    <name type="scientific">Gigaspora margarita</name>
    <dbReference type="NCBI Taxonomy" id="4874"/>
    <lineage>
        <taxon>Eukaryota</taxon>
        <taxon>Fungi</taxon>
        <taxon>Fungi incertae sedis</taxon>
        <taxon>Mucoromycota</taxon>
        <taxon>Glomeromycotina</taxon>
        <taxon>Glomeromycetes</taxon>
        <taxon>Diversisporales</taxon>
        <taxon>Gigasporaceae</taxon>
        <taxon>Gigaspora</taxon>
    </lineage>
</organism>
<gene>
    <name evidence="2" type="ORF">GMARGA_LOCUS13615</name>
</gene>
<feature type="compositionally biased region" description="Basic residues" evidence="1">
    <location>
        <begin position="195"/>
        <end position="205"/>
    </location>
</feature>
<accession>A0ABN7V382</accession>
<protein>
    <submittedName>
        <fullName evidence="2">16640_t:CDS:1</fullName>
    </submittedName>
</protein>
<evidence type="ECO:0000313" key="2">
    <source>
        <dbReference type="EMBL" id="CAG8722134.1"/>
    </source>
</evidence>
<proteinExistence type="predicted"/>
<dbReference type="Proteomes" id="UP000789901">
    <property type="component" value="Unassembled WGS sequence"/>
</dbReference>
<dbReference type="EMBL" id="CAJVQB010008700">
    <property type="protein sequence ID" value="CAG8722134.1"/>
    <property type="molecule type" value="Genomic_DNA"/>
</dbReference>